<dbReference type="AlphaFoldDB" id="A0AAF0D3D3"/>
<keyword evidence="1" id="KW-1133">Transmembrane helix</keyword>
<dbReference type="KEGG" id="oyw:OdinLCB4_003440"/>
<dbReference type="Proteomes" id="UP000186851">
    <property type="component" value="Chromosome"/>
</dbReference>
<keyword evidence="1" id="KW-0812">Transmembrane</keyword>
<feature type="transmembrane region" description="Helical" evidence="1">
    <location>
        <begin position="14"/>
        <end position="38"/>
    </location>
</feature>
<reference evidence="2" key="1">
    <citation type="journal article" date="2017" name="Nature">
        <title>Asgard archaea illuminate the origin of eukaryotic cellular complexity.</title>
        <authorList>
            <person name="Zaremba-Niedzwiedzka K."/>
            <person name="Caceres E.F."/>
            <person name="Saw J.H."/>
            <person name="Backstrom D."/>
            <person name="Juzokaite L."/>
            <person name="Vancaester E."/>
            <person name="Seitz K.W."/>
            <person name="Anantharaman K."/>
            <person name="Starnawski P."/>
            <person name="Kjeldsen K.U."/>
            <person name="Scott M.B."/>
            <person name="Nunoura T."/>
            <person name="Banfield J.F."/>
            <person name="Schramm A."/>
            <person name="Baker B.J."/>
            <person name="Spang A."/>
            <person name="Ettema T.J.G."/>
        </authorList>
    </citation>
    <scope>NUCLEOTIDE SEQUENCE</scope>
    <source>
        <strain evidence="2">LCB_4</strain>
    </source>
</reference>
<feature type="transmembrane region" description="Helical" evidence="1">
    <location>
        <begin position="50"/>
        <end position="70"/>
    </location>
</feature>
<organism evidence="2 3">
    <name type="scientific">Odinarchaeota yellowstonii (strain LCB_4)</name>
    <dbReference type="NCBI Taxonomy" id="1841599"/>
    <lineage>
        <taxon>Archaea</taxon>
        <taxon>Promethearchaeati</taxon>
        <taxon>Candidatus Odinarchaeota</taxon>
        <taxon>Candidatus Odinarchaeia</taxon>
        <taxon>Candidatus Odinarchaeales</taxon>
        <taxon>Candidatus Odinarchaeaceae</taxon>
        <taxon>Candidatus Odinarchaeum</taxon>
    </lineage>
</organism>
<name>A0AAF0D3D3_ODILC</name>
<evidence type="ECO:0000313" key="2">
    <source>
        <dbReference type="EMBL" id="WEU40972.1"/>
    </source>
</evidence>
<evidence type="ECO:0000256" key="1">
    <source>
        <dbReference type="SAM" id="Phobius"/>
    </source>
</evidence>
<feature type="transmembrane region" description="Helical" evidence="1">
    <location>
        <begin position="82"/>
        <end position="111"/>
    </location>
</feature>
<gene>
    <name evidence="2" type="ORF">OdinLCB4_003440</name>
</gene>
<evidence type="ECO:0000313" key="3">
    <source>
        <dbReference type="Proteomes" id="UP000186851"/>
    </source>
</evidence>
<protein>
    <submittedName>
        <fullName evidence="2">Uncharacterized protein</fullName>
    </submittedName>
</protein>
<reference evidence="2" key="2">
    <citation type="journal article" date="2022" name="Nat. Microbiol.">
        <title>A closed Candidatus Odinarchaeum chromosome exposes Asgard archaeal viruses.</title>
        <authorList>
            <person name="Tamarit D."/>
            <person name="Caceres E.F."/>
            <person name="Krupovic M."/>
            <person name="Nijland R."/>
            <person name="Eme L."/>
            <person name="Robinson N.P."/>
            <person name="Ettema T.J.G."/>
        </authorList>
    </citation>
    <scope>NUCLEOTIDE SEQUENCE</scope>
    <source>
        <strain evidence="2">LCB_4</strain>
    </source>
</reference>
<accession>A0AAF0D3D3</accession>
<keyword evidence="1" id="KW-0472">Membrane</keyword>
<proteinExistence type="predicted"/>
<sequence length="114" mass="12106">MPTKTKRKNDTERALAIIGAILSIIFGVLLVAMLPVLIGPLILHGFPLNIIWGILVIVFGVIILTSYGVVNIGPRVGHDWPILIILGVLSLIFGGDIGAIIIIIAGIVGLVRKL</sequence>
<dbReference type="EMBL" id="CP091871">
    <property type="protein sequence ID" value="WEU40972.1"/>
    <property type="molecule type" value="Genomic_DNA"/>
</dbReference>